<dbReference type="GO" id="GO:0009051">
    <property type="term" value="P:pentose-phosphate shunt, oxidative branch"/>
    <property type="evidence" value="ECO:0007669"/>
    <property type="project" value="TreeGrafter"/>
</dbReference>
<gene>
    <name evidence="9" type="ORF">FGIG_12117</name>
</gene>
<evidence type="ECO:0000256" key="3">
    <source>
        <dbReference type="ARBA" id="ARBA00022857"/>
    </source>
</evidence>
<dbReference type="Gene3D" id="3.30.360.10">
    <property type="entry name" value="Dihydrodipicolinate Reductase, domain 2"/>
    <property type="match status" value="2"/>
</dbReference>
<comment type="caution">
    <text evidence="9">The sequence shown here is derived from an EMBL/GenBank/DDBJ whole genome shotgun (WGS) entry which is preliminary data.</text>
</comment>
<feature type="signal peptide" evidence="7">
    <location>
        <begin position="1"/>
        <end position="19"/>
    </location>
</feature>
<feature type="chain" id="PRO_5021256541" description="glucose-6-phosphate dehydrogenase (NADP(+))" evidence="7">
    <location>
        <begin position="20"/>
        <end position="239"/>
    </location>
</feature>
<evidence type="ECO:0000256" key="7">
    <source>
        <dbReference type="SAM" id="SignalP"/>
    </source>
</evidence>
<dbReference type="GO" id="GO:0004345">
    <property type="term" value="F:glucose-6-phosphate dehydrogenase activity"/>
    <property type="evidence" value="ECO:0007669"/>
    <property type="project" value="UniProtKB-EC"/>
</dbReference>
<name>A0A504YF98_FASGI</name>
<keyword evidence="4" id="KW-0560">Oxidoreductase</keyword>
<dbReference type="Pfam" id="PF02781">
    <property type="entry name" value="G6PD_C"/>
    <property type="match status" value="2"/>
</dbReference>
<evidence type="ECO:0000256" key="2">
    <source>
        <dbReference type="ARBA" id="ARBA00013019"/>
    </source>
</evidence>
<dbReference type="GO" id="GO:0006006">
    <property type="term" value="P:glucose metabolic process"/>
    <property type="evidence" value="ECO:0007669"/>
    <property type="project" value="InterPro"/>
</dbReference>
<keyword evidence="10" id="KW-1185">Reference proteome</keyword>
<evidence type="ECO:0000256" key="4">
    <source>
        <dbReference type="ARBA" id="ARBA00023002"/>
    </source>
</evidence>
<evidence type="ECO:0000313" key="10">
    <source>
        <dbReference type="Proteomes" id="UP000316759"/>
    </source>
</evidence>
<proteinExistence type="predicted"/>
<protein>
    <recommendedName>
        <fullName evidence="2">glucose-6-phosphate dehydrogenase (NADP(+))</fullName>
        <ecNumber evidence="2">1.1.1.49</ecNumber>
    </recommendedName>
</protein>
<comment type="pathway">
    <text evidence="1">Carbohydrate degradation; pentose phosphate pathway.</text>
</comment>
<keyword evidence="7" id="KW-0732">Signal</keyword>
<dbReference type="PANTHER" id="PTHR23429:SF0">
    <property type="entry name" value="GLUCOSE-6-PHOSPHATE 1-DEHYDROGENASE"/>
    <property type="match status" value="1"/>
</dbReference>
<evidence type="ECO:0000259" key="8">
    <source>
        <dbReference type="Pfam" id="PF02781"/>
    </source>
</evidence>
<dbReference type="AlphaFoldDB" id="A0A504YF98"/>
<evidence type="ECO:0000256" key="6">
    <source>
        <dbReference type="ARBA" id="ARBA00047696"/>
    </source>
</evidence>
<dbReference type="PANTHER" id="PTHR23429">
    <property type="entry name" value="GLUCOSE-6-PHOSPHATE 1-DEHYDROGENASE G6PD"/>
    <property type="match status" value="1"/>
</dbReference>
<feature type="domain" description="Glucose-6-phosphate dehydrogenase C-terminal" evidence="8">
    <location>
        <begin position="134"/>
        <end position="205"/>
    </location>
</feature>
<keyword evidence="3" id="KW-0521">NADP</keyword>
<evidence type="ECO:0000256" key="1">
    <source>
        <dbReference type="ARBA" id="ARBA00004959"/>
    </source>
</evidence>
<dbReference type="EMBL" id="SUNJ01014536">
    <property type="protein sequence ID" value="TPP56427.1"/>
    <property type="molecule type" value="Genomic_DNA"/>
</dbReference>
<dbReference type="SUPFAM" id="SSF55347">
    <property type="entry name" value="Glyceraldehyde-3-phosphate dehydrogenase-like, C-terminal domain"/>
    <property type="match status" value="1"/>
</dbReference>
<dbReference type="EC" id="1.1.1.49" evidence="2"/>
<dbReference type="Proteomes" id="UP000316759">
    <property type="component" value="Unassembled WGS sequence"/>
</dbReference>
<evidence type="ECO:0000313" key="9">
    <source>
        <dbReference type="EMBL" id="TPP56427.1"/>
    </source>
</evidence>
<evidence type="ECO:0000256" key="5">
    <source>
        <dbReference type="ARBA" id="ARBA00023277"/>
    </source>
</evidence>
<reference evidence="9 10" key="1">
    <citation type="submission" date="2019-04" db="EMBL/GenBank/DDBJ databases">
        <title>Annotation for the trematode Fasciola gigantica.</title>
        <authorList>
            <person name="Choi Y.-J."/>
        </authorList>
    </citation>
    <scope>NUCLEOTIDE SEQUENCE [LARGE SCALE GENOMIC DNA]</scope>
    <source>
        <strain evidence="9">Uganda_cow_1</strain>
    </source>
</reference>
<accession>A0A504YF98</accession>
<dbReference type="InterPro" id="IPR022675">
    <property type="entry name" value="G6P_DH_C"/>
</dbReference>
<dbReference type="STRING" id="46835.A0A504YF98"/>
<comment type="catalytic activity">
    <reaction evidence="6">
        <text>D-glucose 6-phosphate + NADP(+) = 6-phospho-D-glucono-1,5-lactone + NADPH + H(+)</text>
        <dbReference type="Rhea" id="RHEA:15841"/>
        <dbReference type="ChEBI" id="CHEBI:15378"/>
        <dbReference type="ChEBI" id="CHEBI:57783"/>
        <dbReference type="ChEBI" id="CHEBI:57955"/>
        <dbReference type="ChEBI" id="CHEBI:58349"/>
        <dbReference type="ChEBI" id="CHEBI:61548"/>
        <dbReference type="EC" id="1.1.1.49"/>
    </reaction>
    <physiologicalReaction direction="left-to-right" evidence="6">
        <dbReference type="Rhea" id="RHEA:15842"/>
    </physiologicalReaction>
</comment>
<dbReference type="GO" id="GO:0005829">
    <property type="term" value="C:cytosol"/>
    <property type="evidence" value="ECO:0007669"/>
    <property type="project" value="TreeGrafter"/>
</dbReference>
<dbReference type="InterPro" id="IPR001282">
    <property type="entry name" value="G6P_DH"/>
</dbReference>
<organism evidence="9 10">
    <name type="scientific">Fasciola gigantica</name>
    <name type="common">Giant liver fluke</name>
    <dbReference type="NCBI Taxonomy" id="46835"/>
    <lineage>
        <taxon>Eukaryota</taxon>
        <taxon>Metazoa</taxon>
        <taxon>Spiralia</taxon>
        <taxon>Lophotrochozoa</taxon>
        <taxon>Platyhelminthes</taxon>
        <taxon>Trematoda</taxon>
        <taxon>Digenea</taxon>
        <taxon>Plagiorchiida</taxon>
        <taxon>Echinostomata</taxon>
        <taxon>Echinostomatoidea</taxon>
        <taxon>Fasciolidae</taxon>
        <taxon>Fasciola</taxon>
    </lineage>
</organism>
<dbReference type="GO" id="GO:0050661">
    <property type="term" value="F:NADP binding"/>
    <property type="evidence" value="ECO:0007669"/>
    <property type="project" value="InterPro"/>
</dbReference>
<feature type="domain" description="Glucose-6-phosphate dehydrogenase C-terminal" evidence="8">
    <location>
        <begin position="28"/>
        <end position="115"/>
    </location>
</feature>
<keyword evidence="5" id="KW-0119">Carbohydrate metabolism</keyword>
<sequence length="239" mass="26928">MNISLVFAILCVHCPLTRCFSIHSLPSQVRVLRYVEPISMDNVVVGQYVKNPQAKEPPASLSYVDDPTVPNDSITPTYVCMVLYINNERWEGVPFILRAGKGERKLVDNLSVYLNSISPHFCFDTIGYSASALQIAGAIEGLILGRVLGARQFVRNDELREAWRILKPILERLQRERIKPHPYPYGSRDGPPQACELRLRAGYQFSGNYKWPFNSSNNDHSSQTYIGSQSGIVILSQVK</sequence>
<dbReference type="OrthoDB" id="6236597at2759"/>